<sequence>MDGVIKSIFTFILIVEFIIGNLGNSFIVLVNCIDWVKRRNISLVDQILIALAISRVSLVWSIFGSWCVSVFFPALFATEKLLRMLSNIWTVTNHFSVWLATILGTFYFLKIANFSNSIFLYLKWRVKKVVLVLLLVTLVLLFLNILLINIHINANINGYRGNMTCSSASCNFIRFSNAIALTSTVFILIPFTLSLATFLLLTFSLWKHRKKMQHTVKGYRDVSTKAHRGVMQTVITFLLLYAIFFLTFFMSIWITERMKENQIIILSEMMGLAYPSGHSCVLILGNKKLRQASLSVLWWLRYRFKDGEPSGHKEFRESS</sequence>
<dbReference type="GO" id="GO:0033038">
    <property type="term" value="F:bitter taste receptor activity"/>
    <property type="evidence" value="ECO:0007669"/>
    <property type="project" value="Ensembl"/>
</dbReference>
<evidence type="ECO:0000256" key="12">
    <source>
        <dbReference type="ARBA" id="ARBA00036196"/>
    </source>
</evidence>
<dbReference type="PANTHER" id="PTHR11394">
    <property type="entry name" value="TASTE RECEPTOR TYPE 2"/>
    <property type="match status" value="1"/>
</dbReference>
<dbReference type="Ensembl" id="ENSCSAT00000019320.1">
    <property type="protein sequence ID" value="ENSCSAP00000018740.1"/>
    <property type="gene ID" value="ENSCSAG00000019230.1"/>
</dbReference>
<accession>A0A0D9SD01</accession>
<evidence type="ECO:0000256" key="13">
    <source>
        <dbReference type="ARBA" id="ARBA00036634"/>
    </source>
</evidence>
<dbReference type="KEGG" id="csab:103218605"/>
<keyword evidence="4 17" id="KW-0716">Sensory transduction</keyword>
<comment type="subunit">
    <text evidence="15">Core component of the TAS2R14-GNAI1 complex, consisting of TAS2R14, GNAI1, GNB1 and GNG2; within the complex interacts with GNAI1. Core component of the TAS2R14-GNAT3 complex, consisting of TAS2R14, GNAT3, GNB1 and GNG2; within the complex interacts with GNAT3. Core component of the TAS2R14-GNAS2 complex, consisting of TAS2R14, GNAS2, GNB1 and GNG2; within the complex interacts with GNAS2.</text>
</comment>
<evidence type="ECO:0000256" key="15">
    <source>
        <dbReference type="ARBA" id="ARBA00050010"/>
    </source>
</evidence>
<evidence type="ECO:0000313" key="21">
    <source>
        <dbReference type="Proteomes" id="UP000029965"/>
    </source>
</evidence>
<dbReference type="eggNOG" id="ENOG502SKRK">
    <property type="taxonomic scope" value="Eukaryota"/>
</dbReference>
<evidence type="ECO:0000256" key="16">
    <source>
        <dbReference type="RuleBase" id="RU004423"/>
    </source>
</evidence>
<keyword evidence="3 17" id="KW-0919">Taste</keyword>
<dbReference type="CTD" id="50840"/>
<keyword evidence="9 17" id="KW-0675">Receptor</keyword>
<feature type="domain" description="G-protein coupled receptors family 1 profile" evidence="19">
    <location>
        <begin position="23"/>
        <end position="250"/>
    </location>
</feature>
<dbReference type="FunFam" id="1.20.1070.10:FF:000042">
    <property type="entry name" value="Taste receptor type 2 member 7"/>
    <property type="match status" value="1"/>
</dbReference>
<feature type="transmembrane region" description="Helical" evidence="18">
    <location>
        <begin position="129"/>
        <end position="152"/>
    </location>
</feature>
<dbReference type="SUPFAM" id="SSF81321">
    <property type="entry name" value="Family A G protein-coupled receptor-like"/>
    <property type="match status" value="1"/>
</dbReference>
<keyword evidence="11 17" id="KW-0807">Transducer</keyword>
<keyword evidence="5 17" id="KW-0812">Transmembrane</keyword>
<feature type="transmembrane region" description="Helical" evidence="18">
    <location>
        <begin position="261"/>
        <end position="284"/>
    </location>
</feature>
<name>A0A0D9SD01_CHLSB</name>
<dbReference type="Pfam" id="PF05296">
    <property type="entry name" value="TAS2R"/>
    <property type="match status" value="1"/>
</dbReference>
<dbReference type="STRING" id="60711.ENSCSAP00000018740"/>
<evidence type="ECO:0000256" key="8">
    <source>
        <dbReference type="ARBA" id="ARBA00023136"/>
    </source>
</evidence>
<dbReference type="InterPro" id="IPR017452">
    <property type="entry name" value="GPCR_Rhodpsn_7TM"/>
</dbReference>
<protein>
    <recommendedName>
        <fullName evidence="17">Taste receptor type 2</fullName>
    </recommendedName>
</protein>
<dbReference type="GeneID" id="103218605"/>
<dbReference type="InterPro" id="IPR007960">
    <property type="entry name" value="TAS2R"/>
</dbReference>
<evidence type="ECO:0000256" key="7">
    <source>
        <dbReference type="ARBA" id="ARBA00023040"/>
    </source>
</evidence>
<comment type="catalytic activity">
    <reaction evidence="13">
        <text>Ca(2+)(in) = Ca(2+)(out)</text>
        <dbReference type="Rhea" id="RHEA:29671"/>
        <dbReference type="ChEBI" id="CHEBI:29108"/>
    </reaction>
</comment>
<evidence type="ECO:0000256" key="9">
    <source>
        <dbReference type="ARBA" id="ARBA00023170"/>
    </source>
</evidence>
<dbReference type="OMA" id="WLIFGSW"/>
<dbReference type="Proteomes" id="UP000029965">
    <property type="component" value="Chromosome 11"/>
</dbReference>
<keyword evidence="10" id="KW-0325">Glycoprotein</keyword>
<dbReference type="PROSITE" id="PS50262">
    <property type="entry name" value="G_PROTEIN_RECEP_F1_2"/>
    <property type="match status" value="1"/>
</dbReference>
<evidence type="ECO:0000256" key="18">
    <source>
        <dbReference type="SAM" id="Phobius"/>
    </source>
</evidence>
<keyword evidence="6 18" id="KW-1133">Transmembrane helix</keyword>
<dbReference type="Gene3D" id="1.20.1070.10">
    <property type="entry name" value="Rhodopsin 7-helix transmembrane proteins"/>
    <property type="match status" value="1"/>
</dbReference>
<evidence type="ECO:0000256" key="3">
    <source>
        <dbReference type="ARBA" id="ARBA00022480"/>
    </source>
</evidence>
<evidence type="ECO:0000256" key="14">
    <source>
        <dbReference type="ARBA" id="ARBA00049946"/>
    </source>
</evidence>
<feature type="transmembrane region" description="Helical" evidence="18">
    <location>
        <begin position="88"/>
        <end position="109"/>
    </location>
</feature>
<feature type="transmembrane region" description="Helical" evidence="18">
    <location>
        <begin position="234"/>
        <end position="255"/>
    </location>
</feature>
<reference evidence="20" key="2">
    <citation type="submission" date="2025-08" db="UniProtKB">
        <authorList>
            <consortium name="Ensembl"/>
        </authorList>
    </citation>
    <scope>IDENTIFICATION</scope>
</reference>
<evidence type="ECO:0000256" key="5">
    <source>
        <dbReference type="ARBA" id="ARBA00022692"/>
    </source>
</evidence>
<dbReference type="CDD" id="cd15019">
    <property type="entry name" value="7tm_TAS2R14-like"/>
    <property type="match status" value="1"/>
</dbReference>
<dbReference type="EMBL" id="AQIB01151456">
    <property type="status" value="NOT_ANNOTATED_CDS"/>
    <property type="molecule type" value="Genomic_DNA"/>
</dbReference>
<proteinExistence type="inferred from homology"/>
<dbReference type="GO" id="GO:0004930">
    <property type="term" value="F:G protein-coupled receptor activity"/>
    <property type="evidence" value="ECO:0007669"/>
    <property type="project" value="UniProtKB-KW"/>
</dbReference>
<evidence type="ECO:0000256" key="11">
    <source>
        <dbReference type="ARBA" id="ARBA00023224"/>
    </source>
</evidence>
<dbReference type="GO" id="GO:0005886">
    <property type="term" value="C:plasma membrane"/>
    <property type="evidence" value="ECO:0007669"/>
    <property type="project" value="UniProtKB-ARBA"/>
</dbReference>
<reference evidence="20 21" key="1">
    <citation type="submission" date="2014-03" db="EMBL/GenBank/DDBJ databases">
        <authorList>
            <person name="Warren W."/>
            <person name="Wilson R.K."/>
        </authorList>
    </citation>
    <scope>NUCLEOTIDE SEQUENCE</scope>
</reference>
<evidence type="ECO:0000313" key="20">
    <source>
        <dbReference type="Ensembl" id="ENSCSAP00000018740.1"/>
    </source>
</evidence>
<dbReference type="AlphaFoldDB" id="A0A0D9SD01"/>
<comment type="function">
    <text evidence="14">Gustducin-linked G-protein coupled receptor that plays a role in the perception of bitterness. The activity of this receptor stimulates GNAT3, activating the gustducin G-protein pathway. Likely plays a role in sensing the chemical composition of the gastrointestinal content and other extra-oral tissues via the inhibitory G-protein pathways.</text>
</comment>
<comment type="catalytic activity">
    <reaction evidence="12">
        <text>3',5'-cyclic AMP(in) = 3',5'-cyclic AMP(out)</text>
        <dbReference type="Rhea" id="RHEA:76223"/>
        <dbReference type="ChEBI" id="CHEBI:58165"/>
    </reaction>
</comment>
<organism evidence="20 21">
    <name type="scientific">Chlorocebus sabaeus</name>
    <name type="common">Green monkey</name>
    <name type="synonym">Simia sabaea</name>
    <dbReference type="NCBI Taxonomy" id="60711"/>
    <lineage>
        <taxon>Eukaryota</taxon>
        <taxon>Metazoa</taxon>
        <taxon>Chordata</taxon>
        <taxon>Craniata</taxon>
        <taxon>Vertebrata</taxon>
        <taxon>Euteleostomi</taxon>
        <taxon>Mammalia</taxon>
        <taxon>Eutheria</taxon>
        <taxon>Euarchontoglires</taxon>
        <taxon>Primates</taxon>
        <taxon>Haplorrhini</taxon>
        <taxon>Catarrhini</taxon>
        <taxon>Cercopithecidae</taxon>
        <taxon>Cercopithecinae</taxon>
        <taxon>Chlorocebus</taxon>
    </lineage>
</organism>
<evidence type="ECO:0000259" key="19">
    <source>
        <dbReference type="PROSITE" id="PS50262"/>
    </source>
</evidence>
<gene>
    <name evidence="20" type="primary">TAS2R14</name>
</gene>
<keyword evidence="8 17" id="KW-0472">Membrane</keyword>
<keyword evidence="21" id="KW-1185">Reference proteome</keyword>
<feature type="transmembrane region" description="Helical" evidence="18">
    <location>
        <begin position="48"/>
        <end position="76"/>
    </location>
</feature>
<evidence type="ECO:0000256" key="4">
    <source>
        <dbReference type="ARBA" id="ARBA00022606"/>
    </source>
</evidence>
<dbReference type="RefSeq" id="XP_007965848.2">
    <property type="nucleotide sequence ID" value="XM_007967657.3"/>
</dbReference>
<comment type="subcellular location">
    <subcellularLocation>
        <location evidence="1 17">Membrane</location>
        <topology evidence="1 17">Multi-pass membrane protein</topology>
    </subcellularLocation>
</comment>
<feature type="transmembrane region" description="Helical" evidence="18">
    <location>
        <begin position="12"/>
        <end position="36"/>
    </location>
</feature>
<evidence type="ECO:0000256" key="10">
    <source>
        <dbReference type="ARBA" id="ARBA00023180"/>
    </source>
</evidence>
<dbReference type="PANTHER" id="PTHR11394:SF23">
    <property type="entry name" value="TASTE RECEPTOR TYPE 2 MEMBER 14"/>
    <property type="match status" value="1"/>
</dbReference>
<evidence type="ECO:0000256" key="17">
    <source>
        <dbReference type="RuleBase" id="RU004424"/>
    </source>
</evidence>
<keyword evidence="7 17" id="KW-0297">G-protein coupled receptor</keyword>
<evidence type="ECO:0000256" key="6">
    <source>
        <dbReference type="ARBA" id="ARBA00022989"/>
    </source>
</evidence>
<evidence type="ECO:0000256" key="2">
    <source>
        <dbReference type="ARBA" id="ARBA00007376"/>
    </source>
</evidence>
<feature type="transmembrane region" description="Helical" evidence="18">
    <location>
        <begin position="172"/>
        <end position="203"/>
    </location>
</feature>
<evidence type="ECO:0000256" key="1">
    <source>
        <dbReference type="ARBA" id="ARBA00004141"/>
    </source>
</evidence>
<comment type="similarity">
    <text evidence="2 16">Belongs to the G-protein coupled receptor T2R family.</text>
</comment>
<dbReference type="GeneTree" id="ENSGT01150000286975"/>
<reference evidence="20" key="3">
    <citation type="submission" date="2025-09" db="UniProtKB">
        <authorList>
            <consortium name="Ensembl"/>
        </authorList>
    </citation>
    <scope>IDENTIFICATION</scope>
</reference>